<feature type="region of interest" description="Disordered" evidence="4">
    <location>
        <begin position="172"/>
        <end position="195"/>
    </location>
</feature>
<dbReference type="AlphaFoldDB" id="A0A8C9ERC0"/>
<dbReference type="CDD" id="cd00201">
    <property type="entry name" value="WW"/>
    <property type="match status" value="1"/>
</dbReference>
<dbReference type="PROSITE" id="PS50002">
    <property type="entry name" value="SH3"/>
    <property type="match status" value="1"/>
</dbReference>
<evidence type="ECO:0000256" key="1">
    <source>
        <dbReference type="ARBA" id="ARBA00022443"/>
    </source>
</evidence>
<dbReference type="SUPFAM" id="SSF51045">
    <property type="entry name" value="WW domain"/>
    <property type="match status" value="1"/>
</dbReference>
<evidence type="ECO:0000256" key="3">
    <source>
        <dbReference type="PROSITE-ProRule" id="PRU00192"/>
    </source>
</evidence>
<sequence>MEAEEVYVLVEYGFEYRTKDGTVVSIHPNERYVLLGRTNEHWWHVRRSGDARPFYVPAQYVKELPPMAAPQPLYPDEVESYGYPTFRVDPDPTESSRRQREAQERRQPEEPSAHIYLNLQELQREAAACRAAPQPHSADWETHRDSESGHWFYYNPSTGETTWDCPFGRPEDAVSPGGSPPAWGHREEPGGGRELSYGSVTGEGPWDPRCVGDGPRDAELGVMPYSPVEHRVRAAGSSGAVGARRGESRDTMGMQWGHSEYKVGTRW</sequence>
<dbReference type="InterPro" id="IPR036028">
    <property type="entry name" value="SH3-like_dom_sf"/>
</dbReference>
<reference evidence="7" key="2">
    <citation type="submission" date="2025-09" db="UniProtKB">
        <authorList>
            <consortium name="Ensembl"/>
        </authorList>
    </citation>
    <scope>IDENTIFICATION</scope>
</reference>
<evidence type="ECO:0000256" key="2">
    <source>
        <dbReference type="ARBA" id="ARBA00022468"/>
    </source>
</evidence>
<dbReference type="InterPro" id="IPR001452">
    <property type="entry name" value="SH3_domain"/>
</dbReference>
<feature type="compositionally biased region" description="Basic and acidic residues" evidence="4">
    <location>
        <begin position="88"/>
        <end position="112"/>
    </location>
</feature>
<name>A0A8C9ERC0_PAVCR</name>
<dbReference type="Pfam" id="PF00397">
    <property type="entry name" value="WW"/>
    <property type="match status" value="1"/>
</dbReference>
<feature type="domain" description="WW" evidence="6">
    <location>
        <begin position="134"/>
        <end position="168"/>
    </location>
</feature>
<keyword evidence="2" id="KW-0343">GTPase activation</keyword>
<dbReference type="PROSITE" id="PS01159">
    <property type="entry name" value="WW_DOMAIN_1"/>
    <property type="match status" value="1"/>
</dbReference>
<proteinExistence type="predicted"/>
<evidence type="ECO:0000313" key="7">
    <source>
        <dbReference type="Ensembl" id="ENSPSTP00000004553.1"/>
    </source>
</evidence>
<evidence type="ECO:0000256" key="4">
    <source>
        <dbReference type="SAM" id="MobiDB-lite"/>
    </source>
</evidence>
<feature type="region of interest" description="Disordered" evidence="4">
    <location>
        <begin position="79"/>
        <end position="112"/>
    </location>
</feature>
<keyword evidence="8" id="KW-1185">Reference proteome</keyword>
<dbReference type="InterPro" id="IPR050729">
    <property type="entry name" value="Rho-GAP"/>
</dbReference>
<feature type="domain" description="SH3" evidence="5">
    <location>
        <begin position="3"/>
        <end position="66"/>
    </location>
</feature>
<evidence type="ECO:0000259" key="6">
    <source>
        <dbReference type="PROSITE" id="PS50020"/>
    </source>
</evidence>
<dbReference type="Proteomes" id="UP000694428">
    <property type="component" value="Unplaced"/>
</dbReference>
<dbReference type="SMART" id="SM00456">
    <property type="entry name" value="WW"/>
    <property type="match status" value="1"/>
</dbReference>
<dbReference type="PANTHER" id="PTHR23176">
    <property type="entry name" value="RHO/RAC/CDC GTPASE-ACTIVATING PROTEIN"/>
    <property type="match status" value="1"/>
</dbReference>
<dbReference type="Ensembl" id="ENSPSTT00000004784.1">
    <property type="protein sequence ID" value="ENSPSTP00000004553.1"/>
    <property type="gene ID" value="ENSPSTG00000003264.1"/>
</dbReference>
<dbReference type="SUPFAM" id="SSF50044">
    <property type="entry name" value="SH3-domain"/>
    <property type="match status" value="1"/>
</dbReference>
<keyword evidence="1 3" id="KW-0728">SH3 domain</keyword>
<evidence type="ECO:0008006" key="9">
    <source>
        <dbReference type="Google" id="ProtNLM"/>
    </source>
</evidence>
<dbReference type="GO" id="GO:0005737">
    <property type="term" value="C:cytoplasm"/>
    <property type="evidence" value="ECO:0007669"/>
    <property type="project" value="TreeGrafter"/>
</dbReference>
<protein>
    <recommendedName>
        <fullName evidence="9">Rho GTPase activating protein 27</fullName>
    </recommendedName>
</protein>
<dbReference type="InterPro" id="IPR001202">
    <property type="entry name" value="WW_dom"/>
</dbReference>
<evidence type="ECO:0000259" key="5">
    <source>
        <dbReference type="PROSITE" id="PS50002"/>
    </source>
</evidence>
<dbReference type="Gene3D" id="2.30.30.40">
    <property type="entry name" value="SH3 Domains"/>
    <property type="match status" value="1"/>
</dbReference>
<feature type="region of interest" description="Disordered" evidence="4">
    <location>
        <begin position="231"/>
        <end position="267"/>
    </location>
</feature>
<dbReference type="Gene3D" id="2.20.70.10">
    <property type="match status" value="1"/>
</dbReference>
<organism evidence="7 8">
    <name type="scientific">Pavo cristatus</name>
    <name type="common">Indian peafowl</name>
    <name type="synonym">Blue peafowl</name>
    <dbReference type="NCBI Taxonomy" id="9049"/>
    <lineage>
        <taxon>Eukaryota</taxon>
        <taxon>Metazoa</taxon>
        <taxon>Chordata</taxon>
        <taxon>Craniata</taxon>
        <taxon>Vertebrata</taxon>
        <taxon>Euteleostomi</taxon>
        <taxon>Archelosauria</taxon>
        <taxon>Archosauria</taxon>
        <taxon>Dinosauria</taxon>
        <taxon>Saurischia</taxon>
        <taxon>Theropoda</taxon>
        <taxon>Coelurosauria</taxon>
        <taxon>Aves</taxon>
        <taxon>Neognathae</taxon>
        <taxon>Galloanserae</taxon>
        <taxon>Galliformes</taxon>
        <taxon>Phasianidae</taxon>
        <taxon>Phasianinae</taxon>
        <taxon>Pavo</taxon>
    </lineage>
</organism>
<evidence type="ECO:0000313" key="8">
    <source>
        <dbReference type="Proteomes" id="UP000694428"/>
    </source>
</evidence>
<dbReference type="InterPro" id="IPR036020">
    <property type="entry name" value="WW_dom_sf"/>
</dbReference>
<feature type="compositionally biased region" description="Low complexity" evidence="4">
    <location>
        <begin position="234"/>
        <end position="243"/>
    </location>
</feature>
<reference evidence="7" key="1">
    <citation type="submission" date="2025-08" db="UniProtKB">
        <authorList>
            <consortium name="Ensembl"/>
        </authorList>
    </citation>
    <scope>IDENTIFICATION</scope>
</reference>
<dbReference type="PANTHER" id="PTHR23176:SF104">
    <property type="entry name" value="RHO GTPASE-ACTIVATING PROTEIN 27"/>
    <property type="match status" value="1"/>
</dbReference>
<accession>A0A8C9ERC0</accession>
<dbReference type="GO" id="GO:0005096">
    <property type="term" value="F:GTPase activator activity"/>
    <property type="evidence" value="ECO:0007669"/>
    <property type="project" value="UniProtKB-KW"/>
</dbReference>
<dbReference type="PROSITE" id="PS50020">
    <property type="entry name" value="WW_DOMAIN_2"/>
    <property type="match status" value="1"/>
</dbReference>